<protein>
    <submittedName>
        <fullName evidence="4">DAR GTPase 2 mitochondrial</fullName>
    </submittedName>
</protein>
<gene>
    <name evidence="4" type="ORF">ZEAMMB73_Zm00001d047046</name>
</gene>
<feature type="domain" description="G" evidence="3">
    <location>
        <begin position="16"/>
        <end position="101"/>
    </location>
</feature>
<dbReference type="GO" id="GO:0005525">
    <property type="term" value="F:GTP binding"/>
    <property type="evidence" value="ECO:0007669"/>
    <property type="project" value="UniProtKB-KW"/>
</dbReference>
<evidence type="ECO:0000313" key="4">
    <source>
        <dbReference type="EMBL" id="AQL05474.1"/>
    </source>
</evidence>
<reference evidence="4" key="1">
    <citation type="submission" date="2015-12" db="EMBL/GenBank/DDBJ databases">
        <title>Update maize B73 reference genome by single molecule sequencing technologies.</title>
        <authorList>
            <consortium name="Maize Genome Sequencing Project"/>
            <person name="Ware D."/>
        </authorList>
    </citation>
    <scope>NUCLEOTIDE SEQUENCE</scope>
    <source>
        <tissue evidence="4">Seedling</tissue>
    </source>
</reference>
<dbReference type="PANTHER" id="PTHR45782:SF1">
    <property type="entry name" value="DAR GTPASE 2, MITOCHONDRIAL"/>
    <property type="match status" value="1"/>
</dbReference>
<dbReference type="Pfam" id="PF01926">
    <property type="entry name" value="MMR_HSR1"/>
    <property type="match status" value="1"/>
</dbReference>
<dbReference type="InterPro" id="IPR006073">
    <property type="entry name" value="GTP-bd"/>
</dbReference>
<dbReference type="EMBL" id="CM000785">
    <property type="protein sequence ID" value="AQL05474.1"/>
    <property type="molecule type" value="Genomic_DNA"/>
</dbReference>
<dbReference type="SUPFAM" id="SSF52540">
    <property type="entry name" value="P-loop containing nucleoside triphosphate hydrolases"/>
    <property type="match status" value="1"/>
</dbReference>
<organism evidence="4">
    <name type="scientific">Zea mays</name>
    <name type="common">Maize</name>
    <dbReference type="NCBI Taxonomy" id="4577"/>
    <lineage>
        <taxon>Eukaryota</taxon>
        <taxon>Viridiplantae</taxon>
        <taxon>Streptophyta</taxon>
        <taxon>Embryophyta</taxon>
        <taxon>Tracheophyta</taxon>
        <taxon>Spermatophyta</taxon>
        <taxon>Magnoliopsida</taxon>
        <taxon>Liliopsida</taxon>
        <taxon>Poales</taxon>
        <taxon>Poaceae</taxon>
        <taxon>PACMAD clade</taxon>
        <taxon>Panicoideae</taxon>
        <taxon>Andropogonodae</taxon>
        <taxon>Andropogoneae</taxon>
        <taxon>Tripsacinae</taxon>
        <taxon>Zea</taxon>
    </lineage>
</organism>
<proteinExistence type="predicted"/>
<dbReference type="PRINTS" id="PR00326">
    <property type="entry name" value="GTP1OBG"/>
</dbReference>
<dbReference type="AlphaFoldDB" id="A0A1D6P6J5"/>
<dbReference type="STRING" id="4577.A0A1D6P6J5"/>
<keyword evidence="2" id="KW-0342">GTP-binding</keyword>
<evidence type="ECO:0000259" key="3">
    <source>
        <dbReference type="Pfam" id="PF01926"/>
    </source>
</evidence>
<dbReference type="InterPro" id="IPR027417">
    <property type="entry name" value="P-loop_NTPase"/>
</dbReference>
<dbReference type="IntAct" id="A0A1D6P6J5">
    <property type="interactions" value="1"/>
</dbReference>
<sequence>MREIKHGDSNCTGTALLVGIPNVGKSAIVNAIHQIGRIAAAEKGKLKHAIVSSHPGETRDIRGYKVSSYALGRMTRSAAFPDHLIASHPNIYVLDTPGVLSPRFADDGSGPRLALTVNSGKEYRKWEKLNKAGDSFSCGNTITPRGHNSKEQYASDHTQDSVVKAVRQVLFETISSFNGDLGQVDELRRLIGHQLVNLQQVFKVLTEPSENICKPIATKLVNLYRTGRLGRYTLEHVPDVRQEVVAELPTA</sequence>
<evidence type="ECO:0000256" key="1">
    <source>
        <dbReference type="ARBA" id="ARBA00022741"/>
    </source>
</evidence>
<dbReference type="ExpressionAtlas" id="A0A1D6P6J5">
    <property type="expression patterns" value="baseline and differential"/>
</dbReference>
<keyword evidence="1" id="KW-0547">Nucleotide-binding</keyword>
<dbReference type="PANTHER" id="PTHR45782">
    <property type="entry name" value="MITOCHONDRIAL RIBOSOME-ASSOCIATED GTPASE 1"/>
    <property type="match status" value="1"/>
</dbReference>
<dbReference type="InParanoid" id="A0A1D6P6J5"/>
<name>A0A1D6P6J5_MAIZE</name>
<dbReference type="Gene3D" id="3.40.50.300">
    <property type="entry name" value="P-loop containing nucleotide triphosphate hydrolases"/>
    <property type="match status" value="1"/>
</dbReference>
<accession>A0A1D6P6J5</accession>
<evidence type="ECO:0000256" key="2">
    <source>
        <dbReference type="ARBA" id="ARBA00023134"/>
    </source>
</evidence>
<dbReference type="OMA" id="EPSEDMH"/>